<dbReference type="KEGG" id="pbf:CFX0092_B0800"/>
<gene>
    <name evidence="3" type="ORF">CFX0092_B0800</name>
</gene>
<dbReference type="EMBL" id="LN890656">
    <property type="protein sequence ID" value="CUS06334.1"/>
    <property type="molecule type" value="Genomic_DNA"/>
</dbReference>
<feature type="chain" id="PRO_5007820250" evidence="1">
    <location>
        <begin position="22"/>
        <end position="170"/>
    </location>
</feature>
<dbReference type="PROSITE" id="PS50213">
    <property type="entry name" value="FAS1"/>
    <property type="match status" value="1"/>
</dbReference>
<dbReference type="SUPFAM" id="SSF82153">
    <property type="entry name" value="FAS1 domain"/>
    <property type="match status" value="1"/>
</dbReference>
<dbReference type="InterPro" id="IPR050904">
    <property type="entry name" value="Adhesion/Biosynth-related"/>
</dbReference>
<dbReference type="Proteomes" id="UP000215027">
    <property type="component" value="Chromosome II"/>
</dbReference>
<feature type="signal peptide" evidence="1">
    <location>
        <begin position="1"/>
        <end position="21"/>
    </location>
</feature>
<dbReference type="GO" id="GO:0005615">
    <property type="term" value="C:extracellular space"/>
    <property type="evidence" value="ECO:0007669"/>
    <property type="project" value="TreeGrafter"/>
</dbReference>
<evidence type="ECO:0000313" key="3">
    <source>
        <dbReference type="EMBL" id="CUS06334.1"/>
    </source>
</evidence>
<dbReference type="InterPro" id="IPR000782">
    <property type="entry name" value="FAS1_domain"/>
</dbReference>
<dbReference type="PANTHER" id="PTHR10900">
    <property type="entry name" value="PERIOSTIN-RELATED"/>
    <property type="match status" value="1"/>
</dbReference>
<evidence type="ECO:0000256" key="1">
    <source>
        <dbReference type="SAM" id="SignalP"/>
    </source>
</evidence>
<sequence>MKLNKAHRLFVVALTALLALAAVVPAFAGTKRQNIVEIAASNPDFSTLVAAVVKADLVDALDGPKRVTVFAPTNAAFDDLAGELGYANGMALVDALSAEQLTPILLYHVTNGNRSANTLFPPQSVRMLSGDRALTAIDNGMKTIDGQPIVATNIRASNGFIHVIGGVMLP</sequence>
<reference evidence="3" key="1">
    <citation type="submission" date="2016-01" db="EMBL/GenBank/DDBJ databases">
        <authorList>
            <person name="Mcilroy J.S."/>
            <person name="Karst M S."/>
            <person name="Albertsen M."/>
        </authorList>
    </citation>
    <scope>NUCLEOTIDE SEQUENCE</scope>
    <source>
        <strain evidence="3">Cfx-K</strain>
    </source>
</reference>
<dbReference type="PANTHER" id="PTHR10900:SF77">
    <property type="entry name" value="FI19380P1"/>
    <property type="match status" value="1"/>
</dbReference>
<organism evidence="3 4">
    <name type="scientific">Candidatus Promineifilum breve</name>
    <dbReference type="NCBI Taxonomy" id="1806508"/>
    <lineage>
        <taxon>Bacteria</taxon>
        <taxon>Bacillati</taxon>
        <taxon>Chloroflexota</taxon>
        <taxon>Ardenticatenia</taxon>
        <taxon>Candidatus Promineifilales</taxon>
        <taxon>Candidatus Promineifilaceae</taxon>
        <taxon>Candidatus Promineifilum</taxon>
    </lineage>
</organism>
<protein>
    <submittedName>
        <fullName evidence="3">Immunogenic protein MPT70</fullName>
    </submittedName>
</protein>
<dbReference type="AlphaFoldDB" id="A0A160T868"/>
<keyword evidence="4" id="KW-1185">Reference proteome</keyword>
<proteinExistence type="predicted"/>
<dbReference type="RefSeq" id="WP_095045616.1">
    <property type="nucleotide sequence ID" value="NZ_LN890656.1"/>
</dbReference>
<dbReference type="OrthoDB" id="9800666at2"/>
<keyword evidence="1" id="KW-0732">Signal</keyword>
<dbReference type="Gene3D" id="2.30.180.10">
    <property type="entry name" value="FAS1 domain"/>
    <property type="match status" value="1"/>
</dbReference>
<dbReference type="SMART" id="SM00554">
    <property type="entry name" value="FAS1"/>
    <property type="match status" value="1"/>
</dbReference>
<feature type="domain" description="FAS1" evidence="2">
    <location>
        <begin position="32"/>
        <end position="168"/>
    </location>
</feature>
<evidence type="ECO:0000259" key="2">
    <source>
        <dbReference type="PROSITE" id="PS50213"/>
    </source>
</evidence>
<evidence type="ECO:0000313" key="4">
    <source>
        <dbReference type="Proteomes" id="UP000215027"/>
    </source>
</evidence>
<name>A0A160T868_9CHLR</name>
<dbReference type="InterPro" id="IPR036378">
    <property type="entry name" value="FAS1_dom_sf"/>
</dbReference>
<accession>A0A160T868</accession>
<dbReference type="FunFam" id="2.30.180.10:FF:000032">
    <property type="entry name" value="Fasciclin domain-containing protein, putative"/>
    <property type="match status" value="1"/>
</dbReference>
<dbReference type="Pfam" id="PF02469">
    <property type="entry name" value="Fasciclin"/>
    <property type="match status" value="1"/>
</dbReference>